<accession>A0A3R6D4Z5</accession>
<feature type="non-terminal residue" evidence="2">
    <location>
        <position position="1"/>
    </location>
</feature>
<dbReference type="NCBIfam" id="TIGR01784">
    <property type="entry name" value="T_den_put_tspse"/>
    <property type="match status" value="1"/>
</dbReference>
<evidence type="ECO:0000313" key="3">
    <source>
        <dbReference type="Proteomes" id="UP000283701"/>
    </source>
</evidence>
<organism evidence="2 3">
    <name type="scientific">Roseburia inulinivorans</name>
    <dbReference type="NCBI Taxonomy" id="360807"/>
    <lineage>
        <taxon>Bacteria</taxon>
        <taxon>Bacillati</taxon>
        <taxon>Bacillota</taxon>
        <taxon>Clostridia</taxon>
        <taxon>Lachnospirales</taxon>
        <taxon>Lachnospiraceae</taxon>
        <taxon>Roseburia</taxon>
    </lineage>
</organism>
<dbReference type="InterPro" id="IPR010106">
    <property type="entry name" value="RpnA"/>
</dbReference>
<dbReference type="AlphaFoldDB" id="A0A3R6D4Z5"/>
<gene>
    <name evidence="2" type="ORF">DW654_10300</name>
</gene>
<protein>
    <submittedName>
        <fullName evidence="2">Rpn family recombination-promoting nuclease/putative transposase</fullName>
    </submittedName>
</protein>
<name>A0A3R6D4Z5_9FIRM</name>
<evidence type="ECO:0000313" key="2">
    <source>
        <dbReference type="EMBL" id="RHF83429.1"/>
    </source>
</evidence>
<dbReference type="Proteomes" id="UP000283701">
    <property type="component" value="Unassembled WGS sequence"/>
</dbReference>
<keyword evidence="1" id="KW-0175">Coiled coil</keyword>
<feature type="coiled-coil region" evidence="1">
    <location>
        <begin position="229"/>
        <end position="256"/>
    </location>
</feature>
<dbReference type="RefSeq" id="WP_118203361.1">
    <property type="nucleotide sequence ID" value="NZ_QRHP01000011.1"/>
</dbReference>
<dbReference type="PANTHER" id="PTHR41317">
    <property type="entry name" value="PD-(D_E)XK NUCLEASE FAMILY TRANSPOSASE"/>
    <property type="match status" value="1"/>
</dbReference>
<dbReference type="EMBL" id="QRHP01000011">
    <property type="protein sequence ID" value="RHF83429.1"/>
    <property type="molecule type" value="Genomic_DNA"/>
</dbReference>
<dbReference type="Pfam" id="PF12784">
    <property type="entry name" value="PDDEXK_2"/>
    <property type="match status" value="1"/>
</dbReference>
<proteinExistence type="predicted"/>
<reference evidence="2 3" key="1">
    <citation type="submission" date="2018-08" db="EMBL/GenBank/DDBJ databases">
        <title>A genome reference for cultivated species of the human gut microbiota.</title>
        <authorList>
            <person name="Zou Y."/>
            <person name="Xue W."/>
            <person name="Luo G."/>
        </authorList>
    </citation>
    <scope>NUCLEOTIDE SEQUENCE [LARGE SCALE GENOMIC DNA]</scope>
    <source>
        <strain evidence="2 3">AM23-23AC</strain>
    </source>
</reference>
<evidence type="ECO:0000256" key="1">
    <source>
        <dbReference type="SAM" id="Coils"/>
    </source>
</evidence>
<dbReference type="PANTHER" id="PTHR41317:SF1">
    <property type="entry name" value="PD-(D_E)XK NUCLEASE FAMILY TRANSPOSASE"/>
    <property type="match status" value="1"/>
</dbReference>
<comment type="caution">
    <text evidence="2">The sequence shown here is derived from an EMBL/GenBank/DDBJ whole genome shotgun (WGS) entry which is preliminary data.</text>
</comment>
<sequence>KALIAALLHLKKESIHDVVITNPIELGAAISDKDFILDIRVNLNNAQLIDLEMQMSNEYNWPERSISYAARSFDQLNSGEEYKEVLPVHSIGFLNFTLFEDQPEFFATYELRNKKTGHLYSSKFSIHVLDLTRIDLATAEDQNYEIDRWAKLFKAKTWEELRMVAKNNPDLLQASNDLYTVNADEIIRQQARARADAEFWERNKNAKIKRLEDTIVERDNTIAENQKIITENKKMLAEKDAELLRLQKELAKFKANQSSIT</sequence>